<accession>A0ACA9P7C9</accession>
<dbReference type="Proteomes" id="UP000789860">
    <property type="component" value="Unassembled WGS sequence"/>
</dbReference>
<gene>
    <name evidence="1" type="ORF">SCALOS_LOCUS10314</name>
</gene>
<organism evidence="1 2">
    <name type="scientific">Scutellospora calospora</name>
    <dbReference type="NCBI Taxonomy" id="85575"/>
    <lineage>
        <taxon>Eukaryota</taxon>
        <taxon>Fungi</taxon>
        <taxon>Fungi incertae sedis</taxon>
        <taxon>Mucoromycota</taxon>
        <taxon>Glomeromycotina</taxon>
        <taxon>Glomeromycetes</taxon>
        <taxon>Diversisporales</taxon>
        <taxon>Gigasporaceae</taxon>
        <taxon>Scutellospora</taxon>
    </lineage>
</organism>
<comment type="caution">
    <text evidence="1">The sequence shown here is derived from an EMBL/GenBank/DDBJ whole genome shotgun (WGS) entry which is preliminary data.</text>
</comment>
<evidence type="ECO:0000313" key="2">
    <source>
        <dbReference type="Proteomes" id="UP000789860"/>
    </source>
</evidence>
<feature type="non-terminal residue" evidence="1">
    <location>
        <position position="71"/>
    </location>
</feature>
<dbReference type="EMBL" id="CAJVPM010037555">
    <property type="protein sequence ID" value="CAG8695838.1"/>
    <property type="molecule type" value="Genomic_DNA"/>
</dbReference>
<reference evidence="1" key="1">
    <citation type="submission" date="2021-06" db="EMBL/GenBank/DDBJ databases">
        <authorList>
            <person name="Kallberg Y."/>
            <person name="Tangrot J."/>
            <person name="Rosling A."/>
        </authorList>
    </citation>
    <scope>NUCLEOTIDE SEQUENCE</scope>
    <source>
        <strain evidence="1">AU212A</strain>
    </source>
</reference>
<name>A0ACA9P7C9_9GLOM</name>
<sequence length="71" mass="8432">SWSVSEKLAIITYLEKNPNASKRNTAERFNLQPKQLREWIKKKEELIRSPQHIRRLNNGGHAKYLMLETDL</sequence>
<protein>
    <submittedName>
        <fullName evidence="1">10104_t:CDS:1</fullName>
    </submittedName>
</protein>
<keyword evidence="2" id="KW-1185">Reference proteome</keyword>
<proteinExistence type="predicted"/>
<feature type="non-terminal residue" evidence="1">
    <location>
        <position position="1"/>
    </location>
</feature>
<evidence type="ECO:0000313" key="1">
    <source>
        <dbReference type="EMBL" id="CAG8695838.1"/>
    </source>
</evidence>